<evidence type="ECO:0000313" key="2">
    <source>
        <dbReference type="Proteomes" id="UP000297465"/>
    </source>
</evidence>
<name>A0ABY2LMS4_9LEPT</name>
<organism evidence="1 2">
    <name type="scientific">Leptospira montravelensis</name>
    <dbReference type="NCBI Taxonomy" id="2484961"/>
    <lineage>
        <taxon>Bacteria</taxon>
        <taxon>Pseudomonadati</taxon>
        <taxon>Spirochaetota</taxon>
        <taxon>Spirochaetia</taxon>
        <taxon>Leptospirales</taxon>
        <taxon>Leptospiraceae</taxon>
        <taxon>Leptospira</taxon>
    </lineage>
</organism>
<keyword evidence="2" id="KW-1185">Reference proteome</keyword>
<gene>
    <name evidence="1" type="ORF">EHQ31_16920</name>
</gene>
<reference evidence="2" key="1">
    <citation type="journal article" date="2019" name="PLoS Negl. Trop. Dis.">
        <title>Revisiting the worldwide diversity of Leptospira species in the environment.</title>
        <authorList>
            <person name="Vincent A.T."/>
            <person name="Schiettekatte O."/>
            <person name="Bourhy P."/>
            <person name="Veyrier F.J."/>
            <person name="Picardeau M."/>
        </authorList>
    </citation>
    <scope>NUCLEOTIDE SEQUENCE [LARGE SCALE GENOMIC DNA]</scope>
    <source>
        <strain evidence="2">201800278</strain>
    </source>
</reference>
<dbReference type="EMBL" id="RQFO01000017">
    <property type="protein sequence ID" value="TGL00477.1"/>
    <property type="molecule type" value="Genomic_DNA"/>
</dbReference>
<proteinExistence type="predicted"/>
<comment type="caution">
    <text evidence="1">The sequence shown here is derived from an EMBL/GenBank/DDBJ whole genome shotgun (WGS) entry which is preliminary data.</text>
</comment>
<protein>
    <submittedName>
        <fullName evidence="1">Uncharacterized protein</fullName>
    </submittedName>
</protein>
<evidence type="ECO:0000313" key="1">
    <source>
        <dbReference type="EMBL" id="TGL00477.1"/>
    </source>
</evidence>
<sequence>MPDPLFWDFSEVMNSTVDKRTHTGKYRMLECNTKINTADFMNVKINNLKPCAECGSVTNLYQYNLCKVCLSKSFKKLVKIIDSVRK</sequence>
<dbReference type="Proteomes" id="UP000297465">
    <property type="component" value="Unassembled WGS sequence"/>
</dbReference>
<accession>A0ABY2LMS4</accession>